<keyword evidence="2" id="KW-1185">Reference proteome</keyword>
<sequence length="294" mass="34921">MYINSSYKNHSVLDFKDKSKPLIVGSCGTYRLSSHPKLPTYRPRGRVDFQIIYIASGRAHFHFGCPENETIVTAGNIVLFRPKEFQKYEYYGIDKTEVYWVHFTGSDVKNILRKYGFPDDKRIFAVGTSLEYERVFKRIILELQRRQDDYEEMLALLLRHLLIIFHREITRERILKNEYLDREMETAVSYFNENYNRDINIEEYAASRGMSISWFIRNFKKYAGTTPMQFVTSIRITNAQMLLETTNYAVNEIARIVGYDNPLYFSRLFHKQKGYSPSQYRKKQLTPSPKRKQI</sequence>
<gene>
    <name evidence="1" type="ORF">E5329_21515</name>
</gene>
<reference evidence="1" key="1">
    <citation type="submission" date="2019-04" db="EMBL/GenBank/DDBJ databases">
        <title>Microbes associate with the intestines of laboratory mice.</title>
        <authorList>
            <person name="Navarre W."/>
            <person name="Wong E."/>
            <person name="Huang K."/>
            <person name="Tropini C."/>
            <person name="Ng K."/>
            <person name="Yu B."/>
        </authorList>
    </citation>
    <scope>NUCLEOTIDE SEQUENCE</scope>
    <source>
        <strain evidence="1">NM01_1-7b</strain>
    </source>
</reference>
<accession>A0AC61RQY5</accession>
<name>A0AC61RQY5_9FIRM</name>
<evidence type="ECO:0000313" key="2">
    <source>
        <dbReference type="Proteomes" id="UP000304953"/>
    </source>
</evidence>
<dbReference type="EMBL" id="SRYA01000060">
    <property type="protein sequence ID" value="TGY91369.1"/>
    <property type="molecule type" value="Genomic_DNA"/>
</dbReference>
<protein>
    <submittedName>
        <fullName evidence="1">AraC family transcriptional regulator</fullName>
    </submittedName>
</protein>
<dbReference type="Proteomes" id="UP000304953">
    <property type="component" value="Unassembled WGS sequence"/>
</dbReference>
<evidence type="ECO:0000313" key="1">
    <source>
        <dbReference type="EMBL" id="TGY91369.1"/>
    </source>
</evidence>
<comment type="caution">
    <text evidence="1">The sequence shown here is derived from an EMBL/GenBank/DDBJ whole genome shotgun (WGS) entry which is preliminary data.</text>
</comment>
<organism evidence="1 2">
    <name type="scientific">Petralouisia muris</name>
    <dbReference type="NCBI Taxonomy" id="3032872"/>
    <lineage>
        <taxon>Bacteria</taxon>
        <taxon>Bacillati</taxon>
        <taxon>Bacillota</taxon>
        <taxon>Clostridia</taxon>
        <taxon>Lachnospirales</taxon>
        <taxon>Lachnospiraceae</taxon>
        <taxon>Petralouisia</taxon>
    </lineage>
</organism>
<proteinExistence type="predicted"/>